<dbReference type="Proteomes" id="UP000553343">
    <property type="component" value="Unassembled WGS sequence"/>
</dbReference>
<evidence type="ECO:0000256" key="2">
    <source>
        <dbReference type="SAM" id="Phobius"/>
    </source>
</evidence>
<comment type="caution">
    <text evidence="4">The sequence shown here is derived from an EMBL/GenBank/DDBJ whole genome shotgun (WGS) entry which is preliminary data.</text>
</comment>
<sequence length="301" mass="33612">MGLTSCPICGFSNIPEDRENCPQCDADLVCFRLLEEGFPVPSVPGTDMPETEDAVEQAPPASSQNNTGAWGRGIGICAAVMVVLAILLISWAATHRLAGLAGSVAALDARLGQVDRTHEVSRDIQSTAIRIGNQVNILERRIERMDSRVEKVVETLISGQKKTPEDIDQNQKKEMAGEIPAAPEPCMKKYQAKDTDTLWGIARELWGSGIYYPVLMACNPDLNIFTINRRDRLMYPCDKTRVRELYRQMTAVKQNRWYWKYTVRPGDTPQSVADRYCSDKNNCFVSGFPFKTGETIGIFLE</sequence>
<protein>
    <submittedName>
        <fullName evidence="4">LysM peptidoglycan-binding domain-containing protein</fullName>
    </submittedName>
</protein>
<evidence type="ECO:0000256" key="1">
    <source>
        <dbReference type="SAM" id="MobiDB-lite"/>
    </source>
</evidence>
<proteinExistence type="predicted"/>
<keyword evidence="2" id="KW-1133">Transmembrane helix</keyword>
<organism evidence="4 5">
    <name type="scientific">Desulfobacter latus</name>
    <dbReference type="NCBI Taxonomy" id="2292"/>
    <lineage>
        <taxon>Bacteria</taxon>
        <taxon>Pseudomonadati</taxon>
        <taxon>Thermodesulfobacteriota</taxon>
        <taxon>Desulfobacteria</taxon>
        <taxon>Desulfobacterales</taxon>
        <taxon>Desulfobacteraceae</taxon>
        <taxon>Desulfobacter</taxon>
    </lineage>
</organism>
<reference evidence="4 5" key="1">
    <citation type="submission" date="2020-06" db="EMBL/GenBank/DDBJ databases">
        <title>High-quality draft genome of sulfate reducer Desulfobacter latus type strain AcrS2 isolated from marine sediment.</title>
        <authorList>
            <person name="Hoppe M."/>
            <person name="Larsen C.K."/>
            <person name="Marshall I.P.G."/>
            <person name="Schramm A."/>
            <person name="Marietou A.G."/>
        </authorList>
    </citation>
    <scope>NUCLEOTIDE SEQUENCE [LARGE SCALE GENOMIC DNA]</scope>
    <source>
        <strain evidence="4 5">AcRS2</strain>
    </source>
</reference>
<gene>
    <name evidence="4" type="ORF">HXW94_05125</name>
</gene>
<dbReference type="CDD" id="cd00118">
    <property type="entry name" value="LysM"/>
    <property type="match status" value="1"/>
</dbReference>
<keyword evidence="2" id="KW-0812">Transmembrane</keyword>
<feature type="region of interest" description="Disordered" evidence="1">
    <location>
        <begin position="44"/>
        <end position="66"/>
    </location>
</feature>
<accession>A0A850T5Z7</accession>
<keyword evidence="5" id="KW-1185">Reference proteome</keyword>
<dbReference type="Pfam" id="PF01476">
    <property type="entry name" value="LysM"/>
    <property type="match status" value="1"/>
</dbReference>
<dbReference type="InterPro" id="IPR018392">
    <property type="entry name" value="LysM"/>
</dbReference>
<dbReference type="EMBL" id="JACADJ010000011">
    <property type="protein sequence ID" value="NWH04375.1"/>
    <property type="molecule type" value="Genomic_DNA"/>
</dbReference>
<dbReference type="RefSeq" id="WP_178365831.1">
    <property type="nucleotide sequence ID" value="NZ_JACADJ010000011.1"/>
</dbReference>
<evidence type="ECO:0000313" key="4">
    <source>
        <dbReference type="EMBL" id="NWH04375.1"/>
    </source>
</evidence>
<dbReference type="AlphaFoldDB" id="A0A850T5Z7"/>
<keyword evidence="2" id="KW-0472">Membrane</keyword>
<feature type="transmembrane region" description="Helical" evidence="2">
    <location>
        <begin position="69"/>
        <end position="93"/>
    </location>
</feature>
<name>A0A850T5Z7_9BACT</name>
<feature type="domain" description="LysM" evidence="3">
    <location>
        <begin position="261"/>
        <end position="276"/>
    </location>
</feature>
<evidence type="ECO:0000259" key="3">
    <source>
        <dbReference type="Pfam" id="PF01476"/>
    </source>
</evidence>
<evidence type="ECO:0000313" key="5">
    <source>
        <dbReference type="Proteomes" id="UP000553343"/>
    </source>
</evidence>